<sequence>MFQTFNKGSFEAVQDVNTKDVYPIISKEQPIVFGTSGYKRILGPLARSSNGCKECRSRKKKCDEVHPKCGSCTLRGVVCEWPVVQERKRRRPAKYSKLTTNRTSNPESFEEDTVPTKLDNGQFLEKVGAANNIELEISLGQTMVPSRKNHGAGRGSILSPEPDFGFDFTDFAGTSCFATLSPRLYNWPVPPIFDDYLPLIKQPSWKFRANLSSEHLEYLEYYSNCYCSSISIGLLTSNYFIKTFLQLASSNEAIMYSLVSWGCLMKQSREEAKPYLNKAAKMMIKYVGSPKERGKDEVFALMAFYLIAIGWEVCSGDTKNWYDLMIQLKDLFDDHGGFSALLHTYMQNNDIQWLISDYQFHDILSSKALQNGTLFPMDEYRSALKENYSYGIDPLQGCLRPLYFILGDIINDQVALRREWAEIEQLVQSAASSSESMEHAINRRLDFYNNCQALSEMYETRVHNFTLAESCTASLITDSDDVEMHMMLFELYLNVCLIYIGNYISKLPTNSVKQQTLLLKCLKHIDFLLETRMKVSLTFLLLMVGILSVTPADRHAMTQRFKMLRQNYAVGNVSKIIEIVHESWELNPDGLLPVDWADIACSRGWDLYVG</sequence>
<comment type="caution">
    <text evidence="1">The sequence shown here is derived from an EMBL/GenBank/DDBJ whole genome shotgun (WGS) entry which is preliminary data.</text>
</comment>
<evidence type="ECO:0000313" key="2">
    <source>
        <dbReference type="Proteomes" id="UP001241377"/>
    </source>
</evidence>
<accession>A0ACC2W6B1</accession>
<protein>
    <submittedName>
        <fullName evidence="1">Uncharacterized protein</fullName>
    </submittedName>
</protein>
<proteinExistence type="predicted"/>
<evidence type="ECO:0000313" key="1">
    <source>
        <dbReference type="EMBL" id="KAJ9106606.1"/>
    </source>
</evidence>
<keyword evidence="2" id="KW-1185">Reference proteome</keyword>
<organism evidence="1 2">
    <name type="scientific">Naganishia cerealis</name>
    <dbReference type="NCBI Taxonomy" id="610337"/>
    <lineage>
        <taxon>Eukaryota</taxon>
        <taxon>Fungi</taxon>
        <taxon>Dikarya</taxon>
        <taxon>Basidiomycota</taxon>
        <taxon>Agaricomycotina</taxon>
        <taxon>Tremellomycetes</taxon>
        <taxon>Filobasidiales</taxon>
        <taxon>Filobasidiaceae</taxon>
        <taxon>Naganishia</taxon>
    </lineage>
</organism>
<gene>
    <name evidence="1" type="ORF">QFC19_003103</name>
</gene>
<dbReference type="EMBL" id="JASBWR010000029">
    <property type="protein sequence ID" value="KAJ9106606.1"/>
    <property type="molecule type" value="Genomic_DNA"/>
</dbReference>
<reference evidence="1" key="1">
    <citation type="submission" date="2023-04" db="EMBL/GenBank/DDBJ databases">
        <title>Draft Genome sequencing of Naganishia species isolated from polar environments using Oxford Nanopore Technology.</title>
        <authorList>
            <person name="Leo P."/>
            <person name="Venkateswaran K."/>
        </authorList>
    </citation>
    <scope>NUCLEOTIDE SEQUENCE</scope>
    <source>
        <strain evidence="1">MNA-CCFEE 5261</strain>
    </source>
</reference>
<name>A0ACC2W6B1_9TREE</name>
<dbReference type="Proteomes" id="UP001241377">
    <property type="component" value="Unassembled WGS sequence"/>
</dbReference>